<dbReference type="InterPro" id="IPR021276">
    <property type="entry name" value="DUF2855"/>
</dbReference>
<dbReference type="Pfam" id="PF11017">
    <property type="entry name" value="DUF2855"/>
    <property type="match status" value="1"/>
</dbReference>
<protein>
    <submittedName>
        <fullName evidence="1">Uncharacterized protein</fullName>
    </submittedName>
</protein>
<evidence type="ECO:0000313" key="2">
    <source>
        <dbReference type="Proteomes" id="UP001187682"/>
    </source>
</evidence>
<comment type="caution">
    <text evidence="1">The sequence shown here is derived from an EMBL/GenBank/DDBJ whole genome shotgun (WGS) entry which is preliminary data.</text>
</comment>
<sequence>MAAVIHVVSKRDNTRHEVCRLDEGQASAGKLAESSIRVRTGLMALTSNNLSYARAGAFLHWWDTYPVPDSAPAPYNDNGEWGIVPAWGYGRVVDSTIDSIEAGSLLWGFWPASSHAVDLQLRPSQPSGHWVETSPHRSQLMTLYNRYEQVEPGDDLAMKMAALCKPLWTGPYLLNRTVFSKPGVHPLGVEAPWSEEDADLSSAVVINASASSKTGRSFSWALARDRDAAAGGPLALLQLTSAPQVLPRFSDCAFPIKSGRYGDPGAMEWVAGFKPARVVIVDFGAADPVIESLASDAGKIAASVTVIAVGHEAKVYSDEEIQAHAVLHKTLGKVQLNASGLRDRAMETLGPEKFFRSLDEDWVRCYEEEGLGRLELRELSGVEGDQGVKGAWDDLCSGNVPPNVGIVGYISLE</sequence>
<keyword evidence="2" id="KW-1185">Reference proteome</keyword>
<name>A0AAE8SY39_9PEZI</name>
<proteinExistence type="predicted"/>
<organism evidence="1 2">
    <name type="scientific">Cephalotrichum gorgonifer</name>
    <dbReference type="NCBI Taxonomy" id="2041049"/>
    <lineage>
        <taxon>Eukaryota</taxon>
        <taxon>Fungi</taxon>
        <taxon>Dikarya</taxon>
        <taxon>Ascomycota</taxon>
        <taxon>Pezizomycotina</taxon>
        <taxon>Sordariomycetes</taxon>
        <taxon>Hypocreomycetidae</taxon>
        <taxon>Microascales</taxon>
        <taxon>Microascaceae</taxon>
        <taxon>Cephalotrichum</taxon>
    </lineage>
</organism>
<dbReference type="EMBL" id="ONZQ02000013">
    <property type="protein sequence ID" value="SPO05444.1"/>
    <property type="molecule type" value="Genomic_DNA"/>
</dbReference>
<dbReference type="AlphaFoldDB" id="A0AAE8SY39"/>
<accession>A0AAE8SY39</accession>
<gene>
    <name evidence="1" type="ORF">DNG_08131</name>
</gene>
<reference evidence="1" key="1">
    <citation type="submission" date="2018-03" db="EMBL/GenBank/DDBJ databases">
        <authorList>
            <person name="Guldener U."/>
        </authorList>
    </citation>
    <scope>NUCLEOTIDE SEQUENCE</scope>
</reference>
<dbReference type="Proteomes" id="UP001187682">
    <property type="component" value="Unassembled WGS sequence"/>
</dbReference>
<evidence type="ECO:0000313" key="1">
    <source>
        <dbReference type="EMBL" id="SPO05444.1"/>
    </source>
</evidence>